<comment type="caution">
    <text evidence="1">The sequence shown here is derived from an EMBL/GenBank/DDBJ whole genome shotgun (WGS) entry which is preliminary data.</text>
</comment>
<keyword evidence="2" id="KW-1185">Reference proteome</keyword>
<dbReference type="EMBL" id="VIGB01000003">
    <property type="protein sequence ID" value="TQF01521.1"/>
    <property type="molecule type" value="Genomic_DNA"/>
</dbReference>
<dbReference type="Proteomes" id="UP000319103">
    <property type="component" value="Unassembled WGS sequence"/>
</dbReference>
<dbReference type="RefSeq" id="WP_141632251.1">
    <property type="nucleotide sequence ID" value="NZ_VIGB01000003.1"/>
</dbReference>
<dbReference type="OrthoDB" id="9799296at2"/>
<gene>
    <name evidence="1" type="ORF">E6W39_03775</name>
</gene>
<sequence length="59" mass="6597">MNEKTAVVDRRLTAHNADDLTGDWVVDHEIAHGVAEQPIRVSVGYRVRDGLIDLVRFLG</sequence>
<reference evidence="1 2" key="1">
    <citation type="submission" date="2019-06" db="EMBL/GenBank/DDBJ databases">
        <title>Description of Kitasatospora acidophila sp. nov. isolated from pine grove soil, and reclassification of Streptomyces novaecaesareae to Kitasatospora novaeceasareae comb. nov.</title>
        <authorList>
            <person name="Kim M.J."/>
        </authorList>
    </citation>
    <scope>NUCLEOTIDE SEQUENCE [LARGE SCALE GENOMIC DNA]</scope>
    <source>
        <strain evidence="1 2">MMS16-CNU292</strain>
    </source>
</reference>
<accession>A0A540VXN9</accession>
<evidence type="ECO:0008006" key="3">
    <source>
        <dbReference type="Google" id="ProtNLM"/>
    </source>
</evidence>
<evidence type="ECO:0000313" key="2">
    <source>
        <dbReference type="Proteomes" id="UP000319103"/>
    </source>
</evidence>
<protein>
    <recommendedName>
        <fullName evidence="3">SnoaL-like domain-containing protein</fullName>
    </recommendedName>
</protein>
<evidence type="ECO:0000313" key="1">
    <source>
        <dbReference type="EMBL" id="TQF01521.1"/>
    </source>
</evidence>
<organism evidence="1 2">
    <name type="scientific">Kitasatospora acidiphila</name>
    <dbReference type="NCBI Taxonomy" id="2567942"/>
    <lineage>
        <taxon>Bacteria</taxon>
        <taxon>Bacillati</taxon>
        <taxon>Actinomycetota</taxon>
        <taxon>Actinomycetes</taxon>
        <taxon>Kitasatosporales</taxon>
        <taxon>Streptomycetaceae</taxon>
        <taxon>Kitasatospora</taxon>
    </lineage>
</organism>
<name>A0A540VXN9_9ACTN</name>
<proteinExistence type="predicted"/>
<dbReference type="AlphaFoldDB" id="A0A540VXN9"/>